<feature type="transmembrane region" description="Helical" evidence="5">
    <location>
        <begin position="171"/>
        <end position="192"/>
    </location>
</feature>
<reference evidence="7 8" key="1">
    <citation type="submission" date="2019-05" db="EMBL/GenBank/DDBJ databases">
        <title>Sulfitobacter sabulilitoris sp. nov., isolated from a marine sand.</title>
        <authorList>
            <person name="Yoon J.-H."/>
        </authorList>
    </citation>
    <scope>NUCLEOTIDE SEQUENCE [LARGE SCALE GENOMIC DNA]</scope>
    <source>
        <strain evidence="7 8">HSMS-29</strain>
    </source>
</reference>
<comment type="subcellular location">
    <subcellularLocation>
        <location evidence="1">Membrane</location>
        <topology evidence="1">Multi-pass membrane protein</topology>
    </subcellularLocation>
</comment>
<feature type="transmembrane region" description="Helical" evidence="5">
    <location>
        <begin position="105"/>
        <end position="122"/>
    </location>
</feature>
<feature type="transmembrane region" description="Helical" evidence="5">
    <location>
        <begin position="272"/>
        <end position="288"/>
    </location>
</feature>
<dbReference type="Gene3D" id="1.20.1420.30">
    <property type="entry name" value="NCX, central ion-binding region"/>
    <property type="match status" value="2"/>
</dbReference>
<organism evidence="7 8">
    <name type="scientific">Sulfitobacter sabulilitoris</name>
    <dbReference type="NCBI Taxonomy" id="2562655"/>
    <lineage>
        <taxon>Bacteria</taxon>
        <taxon>Pseudomonadati</taxon>
        <taxon>Pseudomonadota</taxon>
        <taxon>Alphaproteobacteria</taxon>
        <taxon>Rhodobacterales</taxon>
        <taxon>Roseobacteraceae</taxon>
        <taxon>Sulfitobacter</taxon>
    </lineage>
</organism>
<feature type="domain" description="Sodium/calcium exchanger membrane region" evidence="6">
    <location>
        <begin position="4"/>
        <end position="140"/>
    </location>
</feature>
<proteinExistence type="predicted"/>
<dbReference type="PANTHER" id="PTHR10846:SF8">
    <property type="entry name" value="INNER MEMBRANE PROTEIN YRBG"/>
    <property type="match status" value="1"/>
</dbReference>
<accession>A0A5S3PNL7</accession>
<dbReference type="InterPro" id="IPR044880">
    <property type="entry name" value="NCX_ion-bd_dom_sf"/>
</dbReference>
<sequence length="318" mass="32212">MDYLLVTGGLIGLVLGGEALVRGAVSLAERFGISPMIIGLTLVGFGTSTPELVTSLQAAFAGSPGIAVGNVVGSNIANILLILGVAAVVLPIAVTPAAFRRDGTVLALASGLCLWAVLGGQLGQGAGAVFVAALALYLGVTVYVERRTTTAAGLLYEAEAASLPPARTRPWTALLTLLGGLVVTILAARMLVTGAVSVAAALGLSEAVIGLTIVAVGTSMPELVTSVVAARRGQSDVALGNVIGSNIFNVLGIMGVTALVHPIPVPQVIADLDIWVMLGATALLVLFARTGWRIARREGAFLLLSYGAYVAWLLRGAA</sequence>
<dbReference type="EMBL" id="VANS01000001">
    <property type="protein sequence ID" value="TMM54105.1"/>
    <property type="molecule type" value="Genomic_DNA"/>
</dbReference>
<keyword evidence="4 5" id="KW-0472">Membrane</keyword>
<comment type="caution">
    <text evidence="7">The sequence shown here is derived from an EMBL/GenBank/DDBJ whole genome shotgun (WGS) entry which is preliminary data.</text>
</comment>
<dbReference type="GO" id="GO:0006874">
    <property type="term" value="P:intracellular calcium ion homeostasis"/>
    <property type="evidence" value="ECO:0007669"/>
    <property type="project" value="TreeGrafter"/>
</dbReference>
<evidence type="ECO:0000256" key="4">
    <source>
        <dbReference type="ARBA" id="ARBA00023136"/>
    </source>
</evidence>
<keyword evidence="2 5" id="KW-0812">Transmembrane</keyword>
<dbReference type="InterPro" id="IPR004837">
    <property type="entry name" value="NaCa_Exmemb"/>
</dbReference>
<keyword evidence="8" id="KW-1185">Reference proteome</keyword>
<evidence type="ECO:0000256" key="1">
    <source>
        <dbReference type="ARBA" id="ARBA00004141"/>
    </source>
</evidence>
<name>A0A5S3PNL7_9RHOB</name>
<dbReference type="AlphaFoldDB" id="A0A5S3PNL7"/>
<feature type="transmembrane region" description="Helical" evidence="5">
    <location>
        <begin position="300"/>
        <end position="317"/>
    </location>
</feature>
<evidence type="ECO:0000256" key="5">
    <source>
        <dbReference type="SAM" id="Phobius"/>
    </source>
</evidence>
<evidence type="ECO:0000256" key="3">
    <source>
        <dbReference type="ARBA" id="ARBA00022989"/>
    </source>
</evidence>
<evidence type="ECO:0000259" key="6">
    <source>
        <dbReference type="Pfam" id="PF01699"/>
    </source>
</evidence>
<dbReference type="Pfam" id="PF01699">
    <property type="entry name" value="Na_Ca_ex"/>
    <property type="match status" value="2"/>
</dbReference>
<feature type="transmembrane region" description="Helical" evidence="5">
    <location>
        <begin position="76"/>
        <end position="98"/>
    </location>
</feature>
<dbReference type="Gene3D" id="6.10.280.80">
    <property type="entry name" value="NCX, peripheral helical region"/>
    <property type="match status" value="1"/>
</dbReference>
<dbReference type="NCBIfam" id="TIGR00367">
    <property type="entry name" value="calcium/sodium antiporter"/>
    <property type="match status" value="1"/>
</dbReference>
<dbReference type="PANTHER" id="PTHR10846">
    <property type="entry name" value="SODIUM/POTASSIUM/CALCIUM EXCHANGER"/>
    <property type="match status" value="1"/>
</dbReference>
<dbReference type="GO" id="GO:0005262">
    <property type="term" value="F:calcium channel activity"/>
    <property type="evidence" value="ECO:0007669"/>
    <property type="project" value="TreeGrafter"/>
</dbReference>
<keyword evidence="3 5" id="KW-1133">Transmembrane helix</keyword>
<evidence type="ECO:0000313" key="8">
    <source>
        <dbReference type="Proteomes" id="UP000309550"/>
    </source>
</evidence>
<gene>
    <name evidence="7" type="ORF">FDT80_00425</name>
</gene>
<feature type="domain" description="Sodium/calcium exchanger membrane region" evidence="6">
    <location>
        <begin position="173"/>
        <end position="314"/>
    </location>
</feature>
<feature type="transmembrane region" description="Helical" evidence="5">
    <location>
        <begin position="128"/>
        <end position="144"/>
    </location>
</feature>
<dbReference type="OrthoDB" id="9794225at2"/>
<dbReference type="GO" id="GO:0008273">
    <property type="term" value="F:calcium, potassium:sodium antiporter activity"/>
    <property type="evidence" value="ECO:0007669"/>
    <property type="project" value="TreeGrafter"/>
</dbReference>
<evidence type="ECO:0000256" key="2">
    <source>
        <dbReference type="ARBA" id="ARBA00022692"/>
    </source>
</evidence>
<dbReference type="InterPro" id="IPR004481">
    <property type="entry name" value="K/Na/Ca-exchanger"/>
</dbReference>
<dbReference type="RefSeq" id="WP_138660279.1">
    <property type="nucleotide sequence ID" value="NZ_VANS01000001.1"/>
</dbReference>
<evidence type="ECO:0000313" key="7">
    <source>
        <dbReference type="EMBL" id="TMM54105.1"/>
    </source>
</evidence>
<dbReference type="Proteomes" id="UP000309550">
    <property type="component" value="Unassembled WGS sequence"/>
</dbReference>
<protein>
    <submittedName>
        <fullName evidence="7">Calcium/sodium antiporter</fullName>
    </submittedName>
</protein>
<feature type="transmembrane region" description="Helical" evidence="5">
    <location>
        <begin position="238"/>
        <end position="260"/>
    </location>
</feature>
<dbReference type="GO" id="GO:0005886">
    <property type="term" value="C:plasma membrane"/>
    <property type="evidence" value="ECO:0007669"/>
    <property type="project" value="TreeGrafter"/>
</dbReference>